<reference evidence="7 8" key="2">
    <citation type="journal article" date="2022" name="Mol. Biol. Evol.">
        <title>Comparative Genomics Reveals Insights into the Divergent Evolution of Astigmatic Mites and Household Pest Adaptations.</title>
        <authorList>
            <person name="Xiong Q."/>
            <person name="Wan A.T."/>
            <person name="Liu X."/>
            <person name="Fung C.S."/>
            <person name="Xiao X."/>
            <person name="Malainual N."/>
            <person name="Hou J."/>
            <person name="Wang L."/>
            <person name="Wang M."/>
            <person name="Yang K.Y."/>
            <person name="Cui Y."/>
            <person name="Leung E.L."/>
            <person name="Nong W."/>
            <person name="Shin S.K."/>
            <person name="Au S.W."/>
            <person name="Jeong K.Y."/>
            <person name="Chew F.T."/>
            <person name="Hui J.H."/>
            <person name="Leung T.F."/>
            <person name="Tungtrongchitr A."/>
            <person name="Zhong N."/>
            <person name="Liu Z."/>
            <person name="Tsui S.K."/>
        </authorList>
    </citation>
    <scope>NUCLEOTIDE SEQUENCE [LARGE SCALE GENOMIC DNA]</scope>
    <source>
        <strain evidence="7">Derp</strain>
    </source>
</reference>
<feature type="transmembrane region" description="Helical" evidence="6">
    <location>
        <begin position="931"/>
        <end position="949"/>
    </location>
</feature>
<feature type="transmembrane region" description="Helical" evidence="6">
    <location>
        <begin position="638"/>
        <end position="659"/>
    </location>
</feature>
<dbReference type="PANTHER" id="PTHR23507">
    <property type="entry name" value="ZGC:174356"/>
    <property type="match status" value="1"/>
</dbReference>
<feature type="transmembrane region" description="Helical" evidence="6">
    <location>
        <begin position="413"/>
        <end position="433"/>
    </location>
</feature>
<feature type="transmembrane region" description="Helical" evidence="6">
    <location>
        <begin position="862"/>
        <end position="881"/>
    </location>
</feature>
<comment type="caution">
    <text evidence="7">The sequence shown here is derived from an EMBL/GenBank/DDBJ whole genome shotgun (WGS) entry which is preliminary data.</text>
</comment>
<feature type="transmembrane region" description="Helical" evidence="6">
    <location>
        <begin position="449"/>
        <end position="472"/>
    </location>
</feature>
<evidence type="ECO:0008006" key="9">
    <source>
        <dbReference type="Google" id="ProtNLM"/>
    </source>
</evidence>
<feature type="transmembrane region" description="Helical" evidence="6">
    <location>
        <begin position="75"/>
        <end position="92"/>
    </location>
</feature>
<feature type="transmembrane region" description="Helical" evidence="6">
    <location>
        <begin position="772"/>
        <end position="789"/>
    </location>
</feature>
<evidence type="ECO:0000256" key="1">
    <source>
        <dbReference type="ARBA" id="ARBA00004141"/>
    </source>
</evidence>
<evidence type="ECO:0000256" key="3">
    <source>
        <dbReference type="ARBA" id="ARBA00022989"/>
    </source>
</evidence>
<evidence type="ECO:0000313" key="7">
    <source>
        <dbReference type="EMBL" id="KAH9420416.1"/>
    </source>
</evidence>
<keyword evidence="3 6" id="KW-1133">Transmembrane helix</keyword>
<dbReference type="SUPFAM" id="SSF103473">
    <property type="entry name" value="MFS general substrate transporter"/>
    <property type="match status" value="2"/>
</dbReference>
<feature type="compositionally biased region" description="Acidic residues" evidence="5">
    <location>
        <begin position="234"/>
        <end position="244"/>
    </location>
</feature>
<feature type="transmembrane region" description="Helical" evidence="6">
    <location>
        <begin position="596"/>
        <end position="617"/>
    </location>
</feature>
<feature type="transmembrane region" description="Helical" evidence="6">
    <location>
        <begin position="838"/>
        <end position="856"/>
    </location>
</feature>
<sequence>MSSLFQSLRRHNFFLYGLQLITINFLVQDKICRTRFNQSEYFCQHIHEDIFDGSEQIIKDRILASTALYNNYSNLIQAIPMFIWSLFFGSFLDRQTGATRMIFAWINILDPYMLLLAGLHTYLTGGMATFLTVTHRYVVINTDPEHRSLRFTIFQIYLLAAITFGQLLGGNLIHLVTDSNSLQLRNYDLNMWIVFALNIFSFIMILIIPIDRQKSPSSSDSNPEIERTDKDIDNESITDNDNDESIDKSNPVLNGDRKSSYSSIINTTNESIENQIESRPINERRSLCYRMNYVCRTFFDMENVRQTYRCLTKSRMNQIREQIIFLIILLVIQFLNYLGLDSMFLQFSQKVYQFDAKTFANVNAISKAIPNIGLFISSQVLVRCLKLKDGTIMAITLTAGFLNQILIGTFTNVIVYFIALIIGSMSGLSTIILKTEIAKLIPKDEVGKIFSVISTFESLAPFVGTLIFSTIFSASVTTYPTLIYHVVLATSLLLQDKICRLRFNQTKYFCQHINEDIFVGADQIHKDQILASAALFNNYGNLIQAIPMFIWSLFFGSFLDRQPGATRMIFSWISALSILTSGFYLINIFYFSIDPYYLLLTGITAYLTGGMATFLTVTHRFMIINTDPDYRSLRFTVFQIYLVVAVSLGSLLGGHLIWLETGDEQQQRLRNYHLSMWIALAIYCGLFIMILVIRIDRDEKLIDSAASQIDESNPEINIERYPSENSMDIVVAKNHHPSSINYVCRQFFDLENVRQTYRCLIQPRMNQIREQILLLIILLFMQFLNSYGMDSMFLQFAQKVYQFDSKTYSNVYTLSKVIPSLGILIGSNVLINRLKWKDGTILALTFSTGFLSQLLIGTFPKPIVYLIALVIGSISGLSTIVMKTKISKLIPKDQVGKIFSVISTIESLVPFLGTLIFSTIFSASVSTYPTLIYHVSAFITLIGLILALFQDLYFN</sequence>
<feature type="transmembrane region" description="Helical" evidence="6">
    <location>
        <begin position="674"/>
        <end position="693"/>
    </location>
</feature>
<dbReference type="EMBL" id="NJHN03000049">
    <property type="protein sequence ID" value="KAH9420416.1"/>
    <property type="molecule type" value="Genomic_DNA"/>
</dbReference>
<feature type="region of interest" description="Disordered" evidence="5">
    <location>
        <begin position="213"/>
        <end position="260"/>
    </location>
</feature>
<keyword evidence="2 6" id="KW-0812">Transmembrane</keyword>
<dbReference type="Gene3D" id="1.20.1250.20">
    <property type="entry name" value="MFS general substrate transporter like domains"/>
    <property type="match status" value="2"/>
</dbReference>
<feature type="transmembrane region" description="Helical" evidence="6">
    <location>
        <begin position="323"/>
        <end position="340"/>
    </location>
</feature>
<dbReference type="InterPro" id="IPR036259">
    <property type="entry name" value="MFS_trans_sf"/>
</dbReference>
<organism evidence="7 8">
    <name type="scientific">Dermatophagoides pteronyssinus</name>
    <name type="common">European house dust mite</name>
    <dbReference type="NCBI Taxonomy" id="6956"/>
    <lineage>
        <taxon>Eukaryota</taxon>
        <taxon>Metazoa</taxon>
        <taxon>Ecdysozoa</taxon>
        <taxon>Arthropoda</taxon>
        <taxon>Chelicerata</taxon>
        <taxon>Arachnida</taxon>
        <taxon>Acari</taxon>
        <taxon>Acariformes</taxon>
        <taxon>Sarcoptiformes</taxon>
        <taxon>Astigmata</taxon>
        <taxon>Psoroptidia</taxon>
        <taxon>Analgoidea</taxon>
        <taxon>Pyroglyphidae</taxon>
        <taxon>Dermatophagoidinae</taxon>
        <taxon>Dermatophagoides</taxon>
    </lineage>
</organism>
<protein>
    <recommendedName>
        <fullName evidence="9">Proton-coupled folate transporter-like</fullName>
    </recommendedName>
</protein>
<keyword evidence="8" id="KW-1185">Reference proteome</keyword>
<comment type="subcellular location">
    <subcellularLocation>
        <location evidence="1">Membrane</location>
        <topology evidence="1">Multi-pass membrane protein</topology>
    </subcellularLocation>
</comment>
<reference evidence="7 8" key="1">
    <citation type="journal article" date="2018" name="J. Allergy Clin. Immunol.">
        <title>High-quality assembly of Dermatophagoides pteronyssinus genome and transcriptome reveals a wide range of novel allergens.</title>
        <authorList>
            <person name="Liu X.Y."/>
            <person name="Yang K.Y."/>
            <person name="Wang M.Q."/>
            <person name="Kwok J.S."/>
            <person name="Zeng X."/>
            <person name="Yang Z."/>
            <person name="Xiao X.J."/>
            <person name="Lau C.P."/>
            <person name="Li Y."/>
            <person name="Huang Z.M."/>
            <person name="Ba J.G."/>
            <person name="Yim A.K."/>
            <person name="Ouyang C.Y."/>
            <person name="Ngai S.M."/>
            <person name="Chan T.F."/>
            <person name="Leung E.L."/>
            <person name="Liu L."/>
            <person name="Liu Z.G."/>
            <person name="Tsui S.K."/>
        </authorList>
    </citation>
    <scope>NUCLEOTIDE SEQUENCE [LARGE SCALE GENOMIC DNA]</scope>
    <source>
        <strain evidence="7">Derp</strain>
    </source>
</reference>
<name>A0ABQ8JDJ1_DERPT</name>
<evidence type="ECO:0000256" key="6">
    <source>
        <dbReference type="SAM" id="Phobius"/>
    </source>
</evidence>
<feature type="transmembrane region" description="Helical" evidence="6">
    <location>
        <begin position="154"/>
        <end position="177"/>
    </location>
</feature>
<gene>
    <name evidence="7" type="ORF">DERP_014035</name>
</gene>
<dbReference type="InterPro" id="IPR011701">
    <property type="entry name" value="MFS"/>
</dbReference>
<feature type="transmembrane region" description="Helical" evidence="6">
    <location>
        <begin position="112"/>
        <end position="133"/>
    </location>
</feature>
<feature type="compositionally biased region" description="Basic and acidic residues" evidence="5">
    <location>
        <begin position="224"/>
        <end position="233"/>
    </location>
</feature>
<dbReference type="Pfam" id="PF07690">
    <property type="entry name" value="MFS_1"/>
    <property type="match status" value="2"/>
</dbReference>
<evidence type="ECO:0000313" key="8">
    <source>
        <dbReference type="Proteomes" id="UP000887458"/>
    </source>
</evidence>
<evidence type="ECO:0000256" key="5">
    <source>
        <dbReference type="SAM" id="MobiDB-lite"/>
    </source>
</evidence>
<keyword evidence="4 6" id="KW-0472">Membrane</keyword>
<dbReference type="Proteomes" id="UP000887458">
    <property type="component" value="Unassembled WGS sequence"/>
</dbReference>
<feature type="transmembrane region" description="Helical" evidence="6">
    <location>
        <begin position="189"/>
        <end position="208"/>
    </location>
</feature>
<proteinExistence type="predicted"/>
<accession>A0ABQ8JDJ1</accession>
<dbReference type="PANTHER" id="PTHR23507:SF1">
    <property type="entry name" value="FI18259P1-RELATED"/>
    <property type="match status" value="1"/>
</dbReference>
<feature type="transmembrane region" description="Helical" evidence="6">
    <location>
        <begin position="901"/>
        <end position="925"/>
    </location>
</feature>
<feature type="transmembrane region" description="Helical" evidence="6">
    <location>
        <begin position="542"/>
        <end position="559"/>
    </location>
</feature>
<feature type="transmembrane region" description="Helical" evidence="6">
    <location>
        <begin position="809"/>
        <end position="831"/>
    </location>
</feature>
<feature type="transmembrane region" description="Helical" evidence="6">
    <location>
        <begin position="571"/>
        <end position="590"/>
    </location>
</feature>
<evidence type="ECO:0000256" key="2">
    <source>
        <dbReference type="ARBA" id="ARBA00022692"/>
    </source>
</evidence>
<evidence type="ECO:0000256" key="4">
    <source>
        <dbReference type="ARBA" id="ARBA00023136"/>
    </source>
</evidence>